<dbReference type="GO" id="GO:0016757">
    <property type="term" value="F:glycosyltransferase activity"/>
    <property type="evidence" value="ECO:0007669"/>
    <property type="project" value="InterPro"/>
</dbReference>
<organism evidence="2 3">
    <name type="scientific">Antarctobacter heliothermus</name>
    <dbReference type="NCBI Taxonomy" id="74033"/>
    <lineage>
        <taxon>Bacteria</taxon>
        <taxon>Pseudomonadati</taxon>
        <taxon>Pseudomonadota</taxon>
        <taxon>Alphaproteobacteria</taxon>
        <taxon>Rhodobacterales</taxon>
        <taxon>Roseobacteraceae</taxon>
        <taxon>Antarctobacter</taxon>
    </lineage>
</organism>
<gene>
    <name evidence="2" type="ORF">ANTHELSMS3_04676</name>
</gene>
<sequence length="835" mass="90415">MRLPDALRSRLRGPAARLRGFRGHLDGEIGGALVGWVQLVPARRPVRVGLYVKGALLAQAPAHAYRGDVAALGYSSGHGGFVLLLTDEIRDMVAANGGLAEVRVMCPRAHVLGHWRPAPPATAPHAAPLGPDRAPLARRLYADLTRLAHRLAAPAPPAWAPRPTPPAQSRMFGTQDYLNGGDLPAPLFAYAEFLRLRDRLDTRFNPARIPEDIPRFLAHYLSDYSATRGGLRIPLSAAAIAWLNAPAAPTMTDDRPCGLSRAARLFSGDGAETTGAETNSALDRLYQWAAGQAWALHCEDCLVAPDHIAALSALSEGAAVQPWGLSEFLLRLRAETAELIPLPIDTEKGRRDLTCAVLILALSRPDFLRYIPPASIDAALSGGVLADFCASMGTPLPRLDRAGYAHALRAAGFDLDRMCFTSLTAEGHRAEFARFAPPDGAPANSPANALVEIQIIGPFGKASGLGQATRLSALMLERAGYHVHRVDFTLDNPSPEDAARARALADLRPARVNLWHINVEALPLAAAYLPDVFSGSYNIAYPFWELDSPGACHPLGIDLVDELWVAPQFGVDVFQPHTDKPVTAVGMSYEDLPDIPRAPARARLEARIGAAPEDFTFLVTFDSFSFLMRKNALGVVEAFSRAFPKDAPGGPPVRLVLKTQNRARVADPAQAALWHRIDAALQADPRITMIDETLPYAEVLQLKKGADAYVSLHRSEGWGFGMIEAMNLGLPVLATAYSGNMDFCDADTCWLVDYTLTEVGPQDYIFVRPGQMWAEPDLDHAAAQMRALYHDPDTRAARTTAALDRVRRDFSQEAIAARYGARMRAILDRLGAAAT</sequence>
<reference evidence="2 3" key="1">
    <citation type="submission" date="2017-07" db="EMBL/GenBank/DDBJ databases">
        <title>Genome Sequence of Antarctobacter heliothermus Strain SMS3 Isolated from a culture of the Diatom Skeletonema marinoi.</title>
        <authorList>
            <person name="Topel M."/>
            <person name="Pinder M.I.M."/>
            <person name="Johansson O.N."/>
            <person name="Kourtchenko O."/>
            <person name="Godhe A."/>
            <person name="Clarke A.K."/>
        </authorList>
    </citation>
    <scope>NUCLEOTIDE SEQUENCE [LARGE SCALE GENOMIC DNA]</scope>
    <source>
        <strain evidence="2 3">SMS3</strain>
        <plasmid evidence="3">Plasmid psms3-2</plasmid>
    </source>
</reference>
<keyword evidence="3" id="KW-1185">Reference proteome</keyword>
<dbReference type="EMBL" id="CP022542">
    <property type="protein sequence ID" value="ASP23574.1"/>
    <property type="molecule type" value="Genomic_DNA"/>
</dbReference>
<dbReference type="KEGG" id="aht:ANTHELSMS3_04676"/>
<name>A0A222EBK3_9RHOB</name>
<dbReference type="Gene3D" id="3.40.50.2000">
    <property type="entry name" value="Glycogen Phosphorylase B"/>
    <property type="match status" value="1"/>
</dbReference>
<dbReference type="RefSeq" id="WP_094037645.1">
    <property type="nucleotide sequence ID" value="NZ_CP022542.1"/>
</dbReference>
<proteinExistence type="predicted"/>
<dbReference type="OrthoDB" id="118340at2"/>
<evidence type="ECO:0000313" key="3">
    <source>
        <dbReference type="Proteomes" id="UP000203589"/>
    </source>
</evidence>
<dbReference type="Pfam" id="PF00534">
    <property type="entry name" value="Glycos_transf_1"/>
    <property type="match status" value="1"/>
</dbReference>
<dbReference type="SUPFAM" id="SSF53756">
    <property type="entry name" value="UDP-Glycosyltransferase/glycogen phosphorylase"/>
    <property type="match status" value="1"/>
</dbReference>
<evidence type="ECO:0000259" key="1">
    <source>
        <dbReference type="Pfam" id="PF00534"/>
    </source>
</evidence>
<dbReference type="PANTHER" id="PTHR46656:SF3">
    <property type="entry name" value="PUTATIVE-RELATED"/>
    <property type="match status" value="1"/>
</dbReference>
<dbReference type="Proteomes" id="UP000203589">
    <property type="component" value="Plasmid pSMS3-2"/>
</dbReference>
<dbReference type="AlphaFoldDB" id="A0A222EBK3"/>
<dbReference type="InterPro" id="IPR001296">
    <property type="entry name" value="Glyco_trans_1"/>
</dbReference>
<keyword evidence="2" id="KW-0614">Plasmid</keyword>
<dbReference type="PANTHER" id="PTHR46656">
    <property type="entry name" value="PUTATIVE-RELATED"/>
    <property type="match status" value="1"/>
</dbReference>
<feature type="domain" description="Glycosyl transferase family 1" evidence="1">
    <location>
        <begin position="694"/>
        <end position="743"/>
    </location>
</feature>
<evidence type="ECO:0000313" key="2">
    <source>
        <dbReference type="EMBL" id="ASP23574.1"/>
    </source>
</evidence>
<geneLocation type="plasmid" evidence="3">
    <name>psms3-2</name>
</geneLocation>
<keyword evidence="2" id="KW-0808">Transferase</keyword>
<accession>A0A222EBK3</accession>
<protein>
    <submittedName>
        <fullName evidence="2">Glycosyl transferases group 1</fullName>
    </submittedName>
</protein>